<proteinExistence type="predicted"/>
<dbReference type="GO" id="GO:0005829">
    <property type="term" value="C:cytosol"/>
    <property type="evidence" value="ECO:0007669"/>
    <property type="project" value="TreeGrafter"/>
</dbReference>
<sequence>MPASFKASHVSPMRGGPAPVVKTLYLVRHGEAVHNIEEHRAKRRAAAEAEALGHVEGGEAHKAMVEAARKAALRCEHLRDPSLSSTGANQTLTAKDELKALTQCDIGLPDPAVVLVSPLQRTLETAALLFPDHPRVHVCEDLRERRTLLPCDERKPAQHLARQSDFSNMDFASLLDVDSELEASAVEAQAEDAAKLRVRTTRLVEALRTVDDSVLCLITHKAFLRELERGPLGQKDAKEFSNCEVRAYDVALMSDGSLVAELLHSAEAPWSGAAEGGFSRTISVESVVKAHRRESFDLGPCPALEVYSVF</sequence>
<gene>
    <name evidence="1" type="ORF">AMON00008_LOCUS14125</name>
</gene>
<organism evidence="1">
    <name type="scientific">Alexandrium monilatum</name>
    <dbReference type="NCBI Taxonomy" id="311494"/>
    <lineage>
        <taxon>Eukaryota</taxon>
        <taxon>Sar</taxon>
        <taxon>Alveolata</taxon>
        <taxon>Dinophyceae</taxon>
        <taxon>Gonyaulacales</taxon>
        <taxon>Pyrocystaceae</taxon>
        <taxon>Alexandrium</taxon>
    </lineage>
</organism>
<reference evidence="1" key="1">
    <citation type="submission" date="2021-01" db="EMBL/GenBank/DDBJ databases">
        <authorList>
            <person name="Corre E."/>
            <person name="Pelletier E."/>
            <person name="Niang G."/>
            <person name="Scheremetjew M."/>
            <person name="Finn R."/>
            <person name="Kale V."/>
            <person name="Holt S."/>
            <person name="Cochrane G."/>
            <person name="Meng A."/>
            <person name="Brown T."/>
            <person name="Cohen L."/>
        </authorList>
    </citation>
    <scope>NUCLEOTIDE SEQUENCE</scope>
    <source>
        <strain evidence="1">CCMP3105</strain>
    </source>
</reference>
<dbReference type="PANTHER" id="PTHR48100">
    <property type="entry name" value="BROAD-SPECIFICITY PHOSPHATASE YOR283W-RELATED"/>
    <property type="match status" value="1"/>
</dbReference>
<dbReference type="AlphaFoldDB" id="A0A7S4Q743"/>
<dbReference type="EMBL" id="HBNR01021207">
    <property type="protein sequence ID" value="CAE4574506.1"/>
    <property type="molecule type" value="Transcribed_RNA"/>
</dbReference>
<dbReference type="InterPro" id="IPR050275">
    <property type="entry name" value="PGM_Phosphatase"/>
</dbReference>
<dbReference type="Gene3D" id="3.40.50.1240">
    <property type="entry name" value="Phosphoglycerate mutase-like"/>
    <property type="match status" value="1"/>
</dbReference>
<dbReference type="InterPro" id="IPR029033">
    <property type="entry name" value="His_PPase_superfam"/>
</dbReference>
<evidence type="ECO:0000313" key="1">
    <source>
        <dbReference type="EMBL" id="CAE4574506.1"/>
    </source>
</evidence>
<dbReference type="PANTHER" id="PTHR48100:SF44">
    <property type="entry name" value="PHOSPHATASE C1620.13-RELATED"/>
    <property type="match status" value="1"/>
</dbReference>
<dbReference type="InterPro" id="IPR001345">
    <property type="entry name" value="PG/BPGM_mutase_AS"/>
</dbReference>
<dbReference type="GO" id="GO:0016791">
    <property type="term" value="F:phosphatase activity"/>
    <property type="evidence" value="ECO:0007669"/>
    <property type="project" value="TreeGrafter"/>
</dbReference>
<protein>
    <recommendedName>
        <fullName evidence="2">Phosphoglycerate mutase-like protein</fullName>
    </recommendedName>
</protein>
<dbReference type="SMART" id="SM00855">
    <property type="entry name" value="PGAM"/>
    <property type="match status" value="1"/>
</dbReference>
<name>A0A7S4Q743_9DINO</name>
<dbReference type="CDD" id="cd07067">
    <property type="entry name" value="HP_PGM_like"/>
    <property type="match status" value="1"/>
</dbReference>
<dbReference type="InterPro" id="IPR013078">
    <property type="entry name" value="His_Pase_superF_clade-1"/>
</dbReference>
<evidence type="ECO:0008006" key="2">
    <source>
        <dbReference type="Google" id="ProtNLM"/>
    </source>
</evidence>
<dbReference type="Pfam" id="PF00300">
    <property type="entry name" value="His_Phos_1"/>
    <property type="match status" value="1"/>
</dbReference>
<dbReference type="PROSITE" id="PS00175">
    <property type="entry name" value="PG_MUTASE"/>
    <property type="match status" value="1"/>
</dbReference>
<dbReference type="SUPFAM" id="SSF53254">
    <property type="entry name" value="Phosphoglycerate mutase-like"/>
    <property type="match status" value="1"/>
</dbReference>
<accession>A0A7S4Q743</accession>